<gene>
    <name evidence="2" type="ORF">BSZ37_09925</name>
</gene>
<proteinExistence type="predicted"/>
<dbReference type="PANTHER" id="PTHR37833:SF1">
    <property type="entry name" value="SIGNAL PEPTIDE PROTEIN"/>
    <property type="match status" value="1"/>
</dbReference>
<evidence type="ECO:0000313" key="2">
    <source>
        <dbReference type="EMBL" id="PAP76731.1"/>
    </source>
</evidence>
<dbReference type="InterPro" id="IPR011467">
    <property type="entry name" value="DUF1573"/>
</dbReference>
<dbReference type="AlphaFoldDB" id="A0A271IZR7"/>
<dbReference type="EMBL" id="MQWD01000001">
    <property type="protein sequence ID" value="PAP76731.1"/>
    <property type="molecule type" value="Genomic_DNA"/>
</dbReference>
<name>A0A271IZR7_9BACT</name>
<keyword evidence="1" id="KW-0732">Signal</keyword>
<dbReference type="InterPro" id="IPR013783">
    <property type="entry name" value="Ig-like_fold"/>
</dbReference>
<feature type="chain" id="PRO_5012289573" description="DUF1573 domain-containing protein" evidence="1">
    <location>
        <begin position="18"/>
        <end position="244"/>
    </location>
</feature>
<keyword evidence="3" id="KW-1185">Reference proteome</keyword>
<sequence>MALRLLLLALLAASASAQGRLAFDAEILDLGRIAEADGPVERTFRFTNAGDQPVRLTSVEASCGCTTPSWTEDAVAPGEEGVIRVAYDPAGRPGDFEKAVFVQAEGAEPNAVTLRVEGVVRPALADAGERIGSLAFNHTTADAGVAPAGEPLQTAFQFANAGAGPVRIERVDAPEGVEVASPSRPIFPDGLGGLFVSVADPAVLAEADAVAFEIVLHTTDAEAPVKRVTVTGRVGPPRVIPDGE</sequence>
<feature type="signal peptide" evidence="1">
    <location>
        <begin position="1"/>
        <end position="17"/>
    </location>
</feature>
<dbReference type="Proteomes" id="UP000216339">
    <property type="component" value="Unassembled WGS sequence"/>
</dbReference>
<dbReference type="OrthoDB" id="1466304at2"/>
<accession>A0A271IZR7</accession>
<reference evidence="2 3" key="1">
    <citation type="submission" date="2016-11" db="EMBL/GenBank/DDBJ databases">
        <title>Study of marine rhodopsin-containing bacteria.</title>
        <authorList>
            <person name="Yoshizawa S."/>
            <person name="Kumagai Y."/>
            <person name="Kogure K."/>
        </authorList>
    </citation>
    <scope>NUCLEOTIDE SEQUENCE [LARGE SCALE GENOMIC DNA]</scope>
    <source>
        <strain evidence="2 3">SAORIC-28</strain>
    </source>
</reference>
<comment type="caution">
    <text evidence="2">The sequence shown here is derived from an EMBL/GenBank/DDBJ whole genome shotgun (WGS) entry which is preliminary data.</text>
</comment>
<dbReference type="PANTHER" id="PTHR37833">
    <property type="entry name" value="LIPOPROTEIN-RELATED"/>
    <property type="match status" value="1"/>
</dbReference>
<dbReference type="Pfam" id="PF07610">
    <property type="entry name" value="DUF1573"/>
    <property type="match status" value="1"/>
</dbReference>
<evidence type="ECO:0008006" key="4">
    <source>
        <dbReference type="Google" id="ProtNLM"/>
    </source>
</evidence>
<organism evidence="2 3">
    <name type="scientific">Rubrivirga marina</name>
    <dbReference type="NCBI Taxonomy" id="1196024"/>
    <lineage>
        <taxon>Bacteria</taxon>
        <taxon>Pseudomonadati</taxon>
        <taxon>Rhodothermota</taxon>
        <taxon>Rhodothermia</taxon>
        <taxon>Rhodothermales</taxon>
        <taxon>Rubricoccaceae</taxon>
        <taxon>Rubrivirga</taxon>
    </lineage>
</organism>
<evidence type="ECO:0000256" key="1">
    <source>
        <dbReference type="SAM" id="SignalP"/>
    </source>
</evidence>
<dbReference type="Gene3D" id="2.60.40.10">
    <property type="entry name" value="Immunoglobulins"/>
    <property type="match status" value="1"/>
</dbReference>
<evidence type="ECO:0000313" key="3">
    <source>
        <dbReference type="Proteomes" id="UP000216339"/>
    </source>
</evidence>
<dbReference type="RefSeq" id="WP_095510396.1">
    <property type="nucleotide sequence ID" value="NZ_MQWD01000001.1"/>
</dbReference>
<protein>
    <recommendedName>
        <fullName evidence="4">DUF1573 domain-containing protein</fullName>
    </recommendedName>
</protein>